<dbReference type="EMBL" id="GECZ01023677">
    <property type="protein sequence ID" value="JAS46092.1"/>
    <property type="molecule type" value="Transcribed_RNA"/>
</dbReference>
<accession>A0A1B6F771</accession>
<name>A0A1B6F771_9HEMI</name>
<feature type="region of interest" description="Disordered" evidence="1">
    <location>
        <begin position="100"/>
        <end position="139"/>
    </location>
</feature>
<evidence type="ECO:0000256" key="1">
    <source>
        <dbReference type="SAM" id="MobiDB-lite"/>
    </source>
</evidence>
<gene>
    <name evidence="2" type="ORF">g.45076</name>
</gene>
<feature type="non-terminal residue" evidence="2">
    <location>
        <position position="139"/>
    </location>
</feature>
<reference evidence="2" key="1">
    <citation type="submission" date="2015-11" db="EMBL/GenBank/DDBJ databases">
        <title>De novo transcriptome assembly of four potential Pierce s Disease insect vectors from Arizona vineyards.</title>
        <authorList>
            <person name="Tassone E.E."/>
        </authorList>
    </citation>
    <scope>NUCLEOTIDE SEQUENCE</scope>
</reference>
<organism evidence="2">
    <name type="scientific">Cuerna arida</name>
    <dbReference type="NCBI Taxonomy" id="1464854"/>
    <lineage>
        <taxon>Eukaryota</taxon>
        <taxon>Metazoa</taxon>
        <taxon>Ecdysozoa</taxon>
        <taxon>Arthropoda</taxon>
        <taxon>Hexapoda</taxon>
        <taxon>Insecta</taxon>
        <taxon>Pterygota</taxon>
        <taxon>Neoptera</taxon>
        <taxon>Paraneoptera</taxon>
        <taxon>Hemiptera</taxon>
        <taxon>Auchenorrhyncha</taxon>
        <taxon>Membracoidea</taxon>
        <taxon>Cicadellidae</taxon>
        <taxon>Cicadellinae</taxon>
        <taxon>Proconiini</taxon>
        <taxon>Cuerna</taxon>
    </lineage>
</organism>
<feature type="region of interest" description="Disordered" evidence="1">
    <location>
        <begin position="1"/>
        <end position="26"/>
    </location>
</feature>
<feature type="non-terminal residue" evidence="2">
    <location>
        <position position="1"/>
    </location>
</feature>
<feature type="compositionally biased region" description="Acidic residues" evidence="1">
    <location>
        <begin position="109"/>
        <end position="133"/>
    </location>
</feature>
<evidence type="ECO:0000313" key="2">
    <source>
        <dbReference type="EMBL" id="JAS46092.1"/>
    </source>
</evidence>
<proteinExistence type="predicted"/>
<dbReference type="AlphaFoldDB" id="A0A1B6F771"/>
<protein>
    <submittedName>
        <fullName evidence="2">Uncharacterized protein</fullName>
    </submittedName>
</protein>
<sequence length="139" mass="16093">AFEIRYRKKTLEDSDSSLENEQQNATNFHETNDQFEKIYYNDMPGKVPPDIVVYNERNPFHVDRMSSASFSTLLAVPMVPPLPDIGKIHPFCSLPKIKSSIHIQNRDELDNDNEPESESESEPEAEPEPELEQEYEHDN</sequence>